<feature type="non-terminal residue" evidence="2">
    <location>
        <position position="346"/>
    </location>
</feature>
<evidence type="ECO:0000259" key="1">
    <source>
        <dbReference type="Pfam" id="PF03372"/>
    </source>
</evidence>
<dbReference type="Gene3D" id="3.60.10.10">
    <property type="entry name" value="Endonuclease/exonuclease/phosphatase"/>
    <property type="match status" value="2"/>
</dbReference>
<proteinExistence type="predicted"/>
<comment type="caution">
    <text evidence="2">The sequence shown here is derived from an EMBL/GenBank/DDBJ whole genome shotgun (WGS) entry which is preliminary data.</text>
</comment>
<reference evidence="2" key="1">
    <citation type="submission" date="2022-08" db="EMBL/GenBank/DDBJ databases">
        <authorList>
            <person name="Kallberg Y."/>
            <person name="Tangrot J."/>
            <person name="Rosling A."/>
        </authorList>
    </citation>
    <scope>NUCLEOTIDE SEQUENCE</scope>
    <source>
        <strain evidence="2">Wild A</strain>
    </source>
</reference>
<dbReference type="InterPro" id="IPR036691">
    <property type="entry name" value="Endo/exonu/phosph_ase_sf"/>
</dbReference>
<protein>
    <submittedName>
        <fullName evidence="2">7835_t:CDS:1</fullName>
    </submittedName>
</protein>
<sequence length="346" mass="39969">MNDWADESEYLHPNSKGYVKPINDINDHEQPDRMVLLMTKLDAVSIQLGRLHEDLQFTNERVSTMESLLKIYSTSPKQAAIINTQPTDKNLHLKRNLQANVNKLNEAFKVVDIIQHLMINAGQLHDSHLPNRPNSLHTLNIITHSILSFKDTVKQQLLMNLYEQYNANIIALQDIKLTYSTVRALKLTLDKSYTILTNTQLDSNEYNTRVALIFKKYIADHIFNHGSFWGRIIYTDIQLQNKYCIPMQVIFVGDLNAKPRRHINPKHSNQFFRNLANYNLFNIGDICYDNANTRLPTFHRNSCNPSRIDHIYCSTELATQTIGLSSTPTDLSDHYLLIATLEYLEL</sequence>
<organism evidence="2 3">
    <name type="scientific">Funneliformis geosporum</name>
    <dbReference type="NCBI Taxonomy" id="1117311"/>
    <lineage>
        <taxon>Eukaryota</taxon>
        <taxon>Fungi</taxon>
        <taxon>Fungi incertae sedis</taxon>
        <taxon>Mucoromycota</taxon>
        <taxon>Glomeromycotina</taxon>
        <taxon>Glomeromycetes</taxon>
        <taxon>Glomerales</taxon>
        <taxon>Glomeraceae</taxon>
        <taxon>Funneliformis</taxon>
    </lineage>
</organism>
<evidence type="ECO:0000313" key="2">
    <source>
        <dbReference type="EMBL" id="CAI2194726.1"/>
    </source>
</evidence>
<dbReference type="InterPro" id="IPR005135">
    <property type="entry name" value="Endo/exonuclease/phosphatase"/>
</dbReference>
<dbReference type="EMBL" id="CAMKVN010011335">
    <property type="protein sequence ID" value="CAI2194726.1"/>
    <property type="molecule type" value="Genomic_DNA"/>
</dbReference>
<gene>
    <name evidence="2" type="ORF">FWILDA_LOCUS16721</name>
</gene>
<dbReference type="SUPFAM" id="SSF56219">
    <property type="entry name" value="DNase I-like"/>
    <property type="match status" value="1"/>
</dbReference>
<keyword evidence="3" id="KW-1185">Reference proteome</keyword>
<dbReference type="AlphaFoldDB" id="A0A9W4T6V6"/>
<dbReference type="GO" id="GO:0003824">
    <property type="term" value="F:catalytic activity"/>
    <property type="evidence" value="ECO:0007669"/>
    <property type="project" value="InterPro"/>
</dbReference>
<dbReference type="Proteomes" id="UP001153678">
    <property type="component" value="Unassembled WGS sequence"/>
</dbReference>
<dbReference type="Pfam" id="PF03372">
    <property type="entry name" value="Exo_endo_phos"/>
    <property type="match status" value="1"/>
</dbReference>
<feature type="domain" description="Endonuclease/exonuclease/phosphatase" evidence="1">
    <location>
        <begin position="154"/>
        <end position="334"/>
    </location>
</feature>
<name>A0A9W4T6V6_9GLOM</name>
<evidence type="ECO:0000313" key="3">
    <source>
        <dbReference type="Proteomes" id="UP001153678"/>
    </source>
</evidence>
<accession>A0A9W4T6V6</accession>